<keyword evidence="1 2" id="KW-0694">RNA-binding</keyword>
<sequence>MNQYVTKSNQQPMLHMDDEWVNFQEFSDGSRESVNNVEVNDDHNAREEPPTIQVVLTGIKRLGSSSLTGTFYSILLSNLPLYSVDDIRKLIVSNVKVNLPPHTHINLDVVPGDGTHDGACIVSVSDVNVAVCLVRCFNGLMLNNHTIDARFIPPPTTDASMNSVDAAPIVVNPKPDWASKASTHRVFIGNLPYDSKFSQLKDFMVKTYGIEFVPTINNIEIPVKDQWSNSHLASEPACTRGFVVIDLGDETEAAEMIVMLNGKQFMGRPLWVHYDQHPIKYPKGKVVRSFGWQGGPPVTYIYPKPYPHYNHNVHQAPKSVQIKPLNAEHATPSRSF</sequence>
<dbReference type="PANTHER" id="PTHR23003">
    <property type="entry name" value="RNA RECOGNITION MOTIF RRM DOMAIN CONTAINING PROTEIN"/>
    <property type="match status" value="1"/>
</dbReference>
<dbReference type="VEuPathDB" id="FungiDB:DIURU_004431"/>
<organism evidence="4 5">
    <name type="scientific">Diutina rugosa</name>
    <name type="common">Yeast</name>
    <name type="synonym">Candida rugosa</name>
    <dbReference type="NCBI Taxonomy" id="5481"/>
    <lineage>
        <taxon>Eukaryota</taxon>
        <taxon>Fungi</taxon>
        <taxon>Dikarya</taxon>
        <taxon>Ascomycota</taxon>
        <taxon>Saccharomycotina</taxon>
        <taxon>Pichiomycetes</taxon>
        <taxon>Debaryomycetaceae</taxon>
        <taxon>Diutina</taxon>
    </lineage>
</organism>
<evidence type="ECO:0000259" key="3">
    <source>
        <dbReference type="PROSITE" id="PS50102"/>
    </source>
</evidence>
<dbReference type="GO" id="GO:0003729">
    <property type="term" value="F:mRNA binding"/>
    <property type="evidence" value="ECO:0007669"/>
    <property type="project" value="TreeGrafter"/>
</dbReference>
<dbReference type="Gene3D" id="3.30.70.330">
    <property type="match status" value="1"/>
</dbReference>
<keyword evidence="5" id="KW-1185">Reference proteome</keyword>
<dbReference type="InterPro" id="IPR012677">
    <property type="entry name" value="Nucleotide-bd_a/b_plait_sf"/>
</dbReference>
<reference evidence="4 5" key="1">
    <citation type="submission" date="2019-07" db="EMBL/GenBank/DDBJ databases">
        <title>Genome assembly of two rare yeast pathogens: Diutina rugosa and Trichomonascus ciferrii.</title>
        <authorList>
            <person name="Mixao V."/>
            <person name="Saus E."/>
            <person name="Hansen A."/>
            <person name="Lass-Flor C."/>
            <person name="Gabaldon T."/>
        </authorList>
    </citation>
    <scope>NUCLEOTIDE SEQUENCE [LARGE SCALE GENOMIC DNA]</scope>
    <source>
        <strain evidence="4 5">CBS 613</strain>
    </source>
</reference>
<evidence type="ECO:0000313" key="4">
    <source>
        <dbReference type="EMBL" id="KAA8899050.1"/>
    </source>
</evidence>
<dbReference type="GeneID" id="54783082"/>
<gene>
    <name evidence="4" type="ORF">DIURU_004431</name>
</gene>
<dbReference type="PANTHER" id="PTHR23003:SF3">
    <property type="entry name" value="FI21236P1-RELATED"/>
    <property type="match status" value="1"/>
</dbReference>
<dbReference type="InterPro" id="IPR035979">
    <property type="entry name" value="RBD_domain_sf"/>
</dbReference>
<dbReference type="RefSeq" id="XP_034010727.1">
    <property type="nucleotide sequence ID" value="XM_034157304.1"/>
</dbReference>
<dbReference type="Proteomes" id="UP000449547">
    <property type="component" value="Unassembled WGS sequence"/>
</dbReference>
<dbReference type="OrthoDB" id="1099063at2759"/>
<evidence type="ECO:0000256" key="2">
    <source>
        <dbReference type="PROSITE-ProRule" id="PRU00176"/>
    </source>
</evidence>
<proteinExistence type="predicted"/>
<dbReference type="GO" id="GO:1990904">
    <property type="term" value="C:ribonucleoprotein complex"/>
    <property type="evidence" value="ECO:0007669"/>
    <property type="project" value="TreeGrafter"/>
</dbReference>
<comment type="caution">
    <text evidence="4">The sequence shown here is derived from an EMBL/GenBank/DDBJ whole genome shotgun (WGS) entry which is preliminary data.</text>
</comment>
<name>A0A642UHF8_DIURU</name>
<dbReference type="SUPFAM" id="SSF54928">
    <property type="entry name" value="RNA-binding domain, RBD"/>
    <property type="match status" value="1"/>
</dbReference>
<dbReference type="AlphaFoldDB" id="A0A642UHF8"/>
<dbReference type="InterPro" id="IPR050374">
    <property type="entry name" value="RRT5_SRSF_SR"/>
</dbReference>
<evidence type="ECO:0000313" key="5">
    <source>
        <dbReference type="Proteomes" id="UP000449547"/>
    </source>
</evidence>
<dbReference type="GO" id="GO:0005634">
    <property type="term" value="C:nucleus"/>
    <property type="evidence" value="ECO:0007669"/>
    <property type="project" value="TreeGrafter"/>
</dbReference>
<dbReference type="GO" id="GO:0005737">
    <property type="term" value="C:cytoplasm"/>
    <property type="evidence" value="ECO:0007669"/>
    <property type="project" value="TreeGrafter"/>
</dbReference>
<evidence type="ECO:0000256" key="1">
    <source>
        <dbReference type="ARBA" id="ARBA00022884"/>
    </source>
</evidence>
<feature type="domain" description="RRM" evidence="3">
    <location>
        <begin position="184"/>
        <end position="277"/>
    </location>
</feature>
<protein>
    <recommendedName>
        <fullName evidence="3">RRM domain-containing protein</fullName>
    </recommendedName>
</protein>
<dbReference type="PROSITE" id="PS50102">
    <property type="entry name" value="RRM"/>
    <property type="match status" value="1"/>
</dbReference>
<dbReference type="EMBL" id="SWFT01000130">
    <property type="protein sequence ID" value="KAA8899050.1"/>
    <property type="molecule type" value="Genomic_DNA"/>
</dbReference>
<accession>A0A642UHF8</accession>
<dbReference type="InterPro" id="IPR000504">
    <property type="entry name" value="RRM_dom"/>
</dbReference>